<sequence length="531" mass="56122">MVLLPYAAAGLILPTLCYAAAPTPQLYIHPSPFPPSFASAGDDPIVLTAPQTNAVLAHHLGVDKHVNWPIASTKQVGGRDWELALGDSTAASLATALPTRQRVVVVLECGKQGCDDAIPLHLRPEANSGSRPIVLPALAPNSYLAALSLHLHRLADSLGLDPTSVIGLQDFVEQGIKAVKGWQGWVSEELGNWIGWHDGDNAKATVIDEPKIDNAGLVNDLDLLDGSAKQLIFDLNKLANLTDSVVSNTRQHQAQNDLDSGAQGQADKPPVTVIHLTGLKDVAAKHSRSSDMYQRSAALLQQTLTAALAALAPPSPDGGVSSPDPKVILLALPEPKTPLLRRRKPWLEAFETGAGKQTRGVGVAAKRNGGGGALEKRNVFSPEHSLRRRRLQSDEDGDDSGNNNNGTFLVPSSYRCFPSRSELVNLTASCLGHGQPVKGLTTRSDLPEGGECWVCKCGTTTDEETGKKTRWTGQGCEKVDLSSDFALLSLTTLGLLGVVALSVGLLYSIGAQELPGTLGAVGGDGGRMKRD</sequence>
<dbReference type="OrthoDB" id="5583277at2759"/>
<keyword evidence="2" id="KW-0812">Transmembrane</keyword>
<keyword evidence="2" id="KW-0472">Membrane</keyword>
<evidence type="ECO:0000313" key="5">
    <source>
        <dbReference type="EMBL" id="KAG0661293.1"/>
    </source>
</evidence>
<dbReference type="PANTHER" id="PTHR36853:SF1">
    <property type="entry name" value="DUF3844 DOMAIN-CONTAINING PROTEIN"/>
    <property type="match status" value="1"/>
</dbReference>
<reference evidence="5 6" key="1">
    <citation type="submission" date="2020-11" db="EMBL/GenBank/DDBJ databases">
        <title>Kefir isolates.</title>
        <authorList>
            <person name="Marcisauskas S."/>
            <person name="Kim Y."/>
            <person name="Blasche S."/>
        </authorList>
    </citation>
    <scope>NUCLEOTIDE SEQUENCE [LARGE SCALE GENOMIC DNA]</scope>
    <source>
        <strain evidence="5 6">KR</strain>
    </source>
</reference>
<gene>
    <name evidence="5" type="ORF">C6P46_004064</name>
</gene>
<evidence type="ECO:0000259" key="4">
    <source>
        <dbReference type="Pfam" id="PF12955"/>
    </source>
</evidence>
<feature type="transmembrane region" description="Helical" evidence="2">
    <location>
        <begin position="485"/>
        <end position="507"/>
    </location>
</feature>
<evidence type="ECO:0000256" key="2">
    <source>
        <dbReference type="SAM" id="Phobius"/>
    </source>
</evidence>
<dbReference type="EMBL" id="PUHQ01000036">
    <property type="protein sequence ID" value="KAG0661293.1"/>
    <property type="molecule type" value="Genomic_DNA"/>
</dbReference>
<keyword evidence="6" id="KW-1185">Reference proteome</keyword>
<keyword evidence="2" id="KW-1133">Transmembrane helix</keyword>
<name>A0A9P6W0L7_RHOMI</name>
<dbReference type="GO" id="GO:0005783">
    <property type="term" value="C:endoplasmic reticulum"/>
    <property type="evidence" value="ECO:0007669"/>
    <property type="project" value="TreeGrafter"/>
</dbReference>
<evidence type="ECO:0000256" key="1">
    <source>
        <dbReference type="SAM" id="MobiDB-lite"/>
    </source>
</evidence>
<feature type="region of interest" description="Disordered" evidence="1">
    <location>
        <begin position="358"/>
        <end position="406"/>
    </location>
</feature>
<dbReference type="PANTHER" id="PTHR36853">
    <property type="entry name" value="EXPRESSED PROTEIN"/>
    <property type="match status" value="1"/>
</dbReference>
<evidence type="ECO:0000313" key="6">
    <source>
        <dbReference type="Proteomes" id="UP000777482"/>
    </source>
</evidence>
<feature type="signal peptide" evidence="3">
    <location>
        <begin position="1"/>
        <end position="19"/>
    </location>
</feature>
<proteinExistence type="predicted"/>
<dbReference type="InterPro" id="IPR024382">
    <property type="entry name" value="Vps3844_C"/>
</dbReference>
<evidence type="ECO:0000256" key="3">
    <source>
        <dbReference type="SAM" id="SignalP"/>
    </source>
</evidence>
<feature type="domain" description="Vacuolar sorting protein Vps3844 C-terminal" evidence="4">
    <location>
        <begin position="416"/>
        <end position="520"/>
    </location>
</feature>
<feature type="chain" id="PRO_5040254276" description="Vacuolar sorting protein Vps3844 C-terminal domain-containing protein" evidence="3">
    <location>
        <begin position="20"/>
        <end position="531"/>
    </location>
</feature>
<dbReference type="Pfam" id="PF12955">
    <property type="entry name" value="Vps3844_C"/>
    <property type="match status" value="1"/>
</dbReference>
<dbReference type="Proteomes" id="UP000777482">
    <property type="component" value="Unassembled WGS sequence"/>
</dbReference>
<accession>A0A9P6W0L7</accession>
<keyword evidence="3" id="KW-0732">Signal</keyword>
<comment type="caution">
    <text evidence="5">The sequence shown here is derived from an EMBL/GenBank/DDBJ whole genome shotgun (WGS) entry which is preliminary data.</text>
</comment>
<dbReference type="InterPro" id="IPR053065">
    <property type="entry name" value="Archenteron_Induction-Rel"/>
</dbReference>
<protein>
    <recommendedName>
        <fullName evidence="4">Vacuolar sorting protein Vps3844 C-terminal domain-containing protein</fullName>
    </recommendedName>
</protein>
<organism evidence="5 6">
    <name type="scientific">Rhodotorula mucilaginosa</name>
    <name type="common">Yeast</name>
    <name type="synonym">Rhodotorula rubra</name>
    <dbReference type="NCBI Taxonomy" id="5537"/>
    <lineage>
        <taxon>Eukaryota</taxon>
        <taxon>Fungi</taxon>
        <taxon>Dikarya</taxon>
        <taxon>Basidiomycota</taxon>
        <taxon>Pucciniomycotina</taxon>
        <taxon>Microbotryomycetes</taxon>
        <taxon>Sporidiobolales</taxon>
        <taxon>Sporidiobolaceae</taxon>
        <taxon>Rhodotorula</taxon>
    </lineage>
</organism>
<dbReference type="AlphaFoldDB" id="A0A9P6W0L7"/>